<proteinExistence type="predicted"/>
<evidence type="ECO:0000313" key="3">
    <source>
        <dbReference type="Proteomes" id="UP001597151"/>
    </source>
</evidence>
<keyword evidence="3" id="KW-1185">Reference proteome</keyword>
<name>A0ABW3TFT9_9RHOB</name>
<evidence type="ECO:0000313" key="2">
    <source>
        <dbReference type="EMBL" id="MFD1196059.1"/>
    </source>
</evidence>
<dbReference type="InterPro" id="IPR036736">
    <property type="entry name" value="ACP-like_sf"/>
</dbReference>
<evidence type="ECO:0000259" key="1">
    <source>
        <dbReference type="PROSITE" id="PS50075"/>
    </source>
</evidence>
<accession>A0ABW3TFT9</accession>
<organism evidence="2 3">
    <name type="scientific">Seohaeicola saemankumensis</name>
    <dbReference type="NCBI Taxonomy" id="481181"/>
    <lineage>
        <taxon>Bacteria</taxon>
        <taxon>Pseudomonadati</taxon>
        <taxon>Pseudomonadota</taxon>
        <taxon>Alphaproteobacteria</taxon>
        <taxon>Rhodobacterales</taxon>
        <taxon>Roseobacteraceae</taxon>
        <taxon>Seohaeicola</taxon>
    </lineage>
</organism>
<dbReference type="RefSeq" id="WP_380793627.1">
    <property type="nucleotide sequence ID" value="NZ_JBHTKR010000006.1"/>
</dbReference>
<protein>
    <submittedName>
        <fullName evidence="2">Acyl carrier protein</fullName>
    </submittedName>
</protein>
<sequence>MTDDLQLRVISIVQDTLREDSGKGDLSISPDDSMDTITEWDSMSFMKVFMGVNEVFGISPDFDEAIHYTSISTLTEFLRKETAQ</sequence>
<comment type="caution">
    <text evidence="2">The sequence shown here is derived from an EMBL/GenBank/DDBJ whole genome shotgun (WGS) entry which is preliminary data.</text>
</comment>
<gene>
    <name evidence="2" type="ORF">ACFQ3C_15415</name>
</gene>
<dbReference type="PROSITE" id="PS50075">
    <property type="entry name" value="CARRIER"/>
    <property type="match status" value="1"/>
</dbReference>
<dbReference type="InterPro" id="IPR009081">
    <property type="entry name" value="PP-bd_ACP"/>
</dbReference>
<reference evidence="3" key="1">
    <citation type="journal article" date="2019" name="Int. J. Syst. Evol. Microbiol.">
        <title>The Global Catalogue of Microorganisms (GCM) 10K type strain sequencing project: providing services to taxonomists for standard genome sequencing and annotation.</title>
        <authorList>
            <consortium name="The Broad Institute Genomics Platform"/>
            <consortium name="The Broad Institute Genome Sequencing Center for Infectious Disease"/>
            <person name="Wu L."/>
            <person name="Ma J."/>
        </authorList>
    </citation>
    <scope>NUCLEOTIDE SEQUENCE [LARGE SCALE GENOMIC DNA]</scope>
    <source>
        <strain evidence="3">CCUG 55328</strain>
    </source>
</reference>
<feature type="domain" description="Carrier" evidence="1">
    <location>
        <begin position="3"/>
        <end position="82"/>
    </location>
</feature>
<dbReference type="Pfam" id="PF00550">
    <property type="entry name" value="PP-binding"/>
    <property type="match status" value="1"/>
</dbReference>
<dbReference type="Proteomes" id="UP001597151">
    <property type="component" value="Unassembled WGS sequence"/>
</dbReference>
<dbReference type="SUPFAM" id="SSF47336">
    <property type="entry name" value="ACP-like"/>
    <property type="match status" value="1"/>
</dbReference>
<dbReference type="EMBL" id="JBHTKR010000006">
    <property type="protein sequence ID" value="MFD1196059.1"/>
    <property type="molecule type" value="Genomic_DNA"/>
</dbReference>
<dbReference type="Gene3D" id="1.10.1200.10">
    <property type="entry name" value="ACP-like"/>
    <property type="match status" value="1"/>
</dbReference>